<sequence length="179" mass="18003">MSEARGVLVAGIGNLFLGDDGFGPEVVRRLAADGEPLPGGVRVVDYGIRGMHLAYDLLDGYDALVLVDACAGGGVPGELTLLQVGVDDLGTGEFDAHGMNPVAVLANLAKLGGTLPLTHLVGCTPADVGEGIGLSEAVAAAVPPAVAEVRALVARLTAAGPSPAPRPARTPAPERTRRS</sequence>
<feature type="region of interest" description="Disordered" evidence="5">
    <location>
        <begin position="158"/>
        <end position="179"/>
    </location>
</feature>
<gene>
    <name evidence="6" type="ORF">RM877_03080</name>
</gene>
<keyword evidence="4" id="KW-0378">Hydrolase</keyword>
<dbReference type="PRINTS" id="PR00446">
    <property type="entry name" value="HYDRGNUPTAKE"/>
</dbReference>
<evidence type="ECO:0000256" key="1">
    <source>
        <dbReference type="ARBA" id="ARBA00006814"/>
    </source>
</evidence>
<organism evidence="6 7">
    <name type="scientific">Streptomyces doudnae</name>
    <dbReference type="NCBI Taxonomy" id="3075536"/>
    <lineage>
        <taxon>Bacteria</taxon>
        <taxon>Bacillati</taxon>
        <taxon>Actinomycetota</taxon>
        <taxon>Actinomycetes</taxon>
        <taxon>Kitasatosporales</taxon>
        <taxon>Streptomycetaceae</taxon>
        <taxon>Streptomyces</taxon>
    </lineage>
</organism>
<keyword evidence="7" id="KW-1185">Reference proteome</keyword>
<evidence type="ECO:0000256" key="5">
    <source>
        <dbReference type="SAM" id="MobiDB-lite"/>
    </source>
</evidence>
<evidence type="ECO:0000313" key="7">
    <source>
        <dbReference type="Proteomes" id="UP001183535"/>
    </source>
</evidence>
<protein>
    <submittedName>
        <fullName evidence="6">Hydrogenase maturation protease</fullName>
    </submittedName>
</protein>
<evidence type="ECO:0000256" key="3">
    <source>
        <dbReference type="ARBA" id="ARBA00022750"/>
    </source>
</evidence>
<dbReference type="NCBIfam" id="TIGR00072">
    <property type="entry name" value="hydrog_prot"/>
    <property type="match status" value="1"/>
</dbReference>
<dbReference type="Proteomes" id="UP001183535">
    <property type="component" value="Unassembled WGS sequence"/>
</dbReference>
<dbReference type="RefSeq" id="WP_093835440.1">
    <property type="nucleotide sequence ID" value="NZ_JAVRES010000001.1"/>
</dbReference>
<dbReference type="GO" id="GO:0004190">
    <property type="term" value="F:aspartic-type endopeptidase activity"/>
    <property type="evidence" value="ECO:0007669"/>
    <property type="project" value="UniProtKB-KW"/>
</dbReference>
<reference evidence="7" key="1">
    <citation type="submission" date="2023-07" db="EMBL/GenBank/DDBJ databases">
        <title>30 novel species of actinomycetes from the DSMZ collection.</title>
        <authorList>
            <person name="Nouioui I."/>
        </authorList>
    </citation>
    <scope>NUCLEOTIDE SEQUENCE [LARGE SCALE GENOMIC DNA]</scope>
    <source>
        <strain evidence="7">DSM 41981</strain>
    </source>
</reference>
<comment type="similarity">
    <text evidence="1">Belongs to the peptidase A31 family.</text>
</comment>
<dbReference type="InterPro" id="IPR000671">
    <property type="entry name" value="Peptidase_A31"/>
</dbReference>
<dbReference type="InterPro" id="IPR023430">
    <property type="entry name" value="Pept_HybD-like_dom_sf"/>
</dbReference>
<keyword evidence="2 6" id="KW-0645">Protease</keyword>
<dbReference type="Pfam" id="PF01750">
    <property type="entry name" value="HycI"/>
    <property type="match status" value="1"/>
</dbReference>
<evidence type="ECO:0000313" key="6">
    <source>
        <dbReference type="EMBL" id="MDT0433659.1"/>
    </source>
</evidence>
<dbReference type="GO" id="GO:0006508">
    <property type="term" value="P:proteolysis"/>
    <property type="evidence" value="ECO:0007669"/>
    <property type="project" value="UniProtKB-KW"/>
</dbReference>
<dbReference type="AlphaFoldDB" id="A0ABD5EIR9"/>
<keyword evidence="3" id="KW-0064">Aspartyl protease</keyword>
<proteinExistence type="inferred from homology"/>
<name>A0ABD5EIR9_9ACTN</name>
<accession>A0ABD5EIR9</accession>
<dbReference type="EMBL" id="JAVRES010000001">
    <property type="protein sequence ID" value="MDT0433659.1"/>
    <property type="molecule type" value="Genomic_DNA"/>
</dbReference>
<dbReference type="PANTHER" id="PTHR30302:SF1">
    <property type="entry name" value="HYDROGENASE 2 MATURATION PROTEASE"/>
    <property type="match status" value="1"/>
</dbReference>
<dbReference type="Gene3D" id="3.40.50.1450">
    <property type="entry name" value="HybD-like"/>
    <property type="match status" value="1"/>
</dbReference>
<dbReference type="SUPFAM" id="SSF53163">
    <property type="entry name" value="HybD-like"/>
    <property type="match status" value="1"/>
</dbReference>
<dbReference type="PANTHER" id="PTHR30302">
    <property type="entry name" value="HYDROGENASE 1 MATURATION PROTEASE"/>
    <property type="match status" value="1"/>
</dbReference>
<evidence type="ECO:0000256" key="4">
    <source>
        <dbReference type="ARBA" id="ARBA00022801"/>
    </source>
</evidence>
<evidence type="ECO:0000256" key="2">
    <source>
        <dbReference type="ARBA" id="ARBA00022670"/>
    </source>
</evidence>
<comment type="caution">
    <text evidence="6">The sequence shown here is derived from an EMBL/GenBank/DDBJ whole genome shotgun (WGS) entry which is preliminary data.</text>
</comment>